<feature type="transmembrane region" description="Helical" evidence="6">
    <location>
        <begin position="7"/>
        <end position="29"/>
    </location>
</feature>
<proteinExistence type="predicted"/>
<comment type="subcellular location">
    <subcellularLocation>
        <location evidence="1">Cell membrane</location>
        <topology evidence="1">Multi-pass membrane protein</topology>
    </subcellularLocation>
</comment>
<feature type="transmembrane region" description="Helical" evidence="6">
    <location>
        <begin position="399"/>
        <end position="417"/>
    </location>
</feature>
<keyword evidence="3 6" id="KW-0812">Transmembrane</keyword>
<dbReference type="GO" id="GO:0005886">
    <property type="term" value="C:plasma membrane"/>
    <property type="evidence" value="ECO:0007669"/>
    <property type="project" value="UniProtKB-SubCell"/>
</dbReference>
<dbReference type="InterPro" id="IPR002797">
    <property type="entry name" value="Polysacc_synth"/>
</dbReference>
<dbReference type="CDD" id="cd13128">
    <property type="entry name" value="MATE_Wzx_like"/>
    <property type="match status" value="1"/>
</dbReference>
<dbReference type="AlphaFoldDB" id="A0AAU7LTI3"/>
<evidence type="ECO:0000256" key="5">
    <source>
        <dbReference type="ARBA" id="ARBA00023136"/>
    </source>
</evidence>
<feature type="transmembrane region" description="Helical" evidence="6">
    <location>
        <begin position="41"/>
        <end position="62"/>
    </location>
</feature>
<feature type="transmembrane region" description="Helical" evidence="6">
    <location>
        <begin position="123"/>
        <end position="144"/>
    </location>
</feature>
<feature type="transmembrane region" description="Helical" evidence="6">
    <location>
        <begin position="83"/>
        <end position="103"/>
    </location>
</feature>
<feature type="transmembrane region" description="Helical" evidence="6">
    <location>
        <begin position="337"/>
        <end position="360"/>
    </location>
</feature>
<evidence type="ECO:0000256" key="2">
    <source>
        <dbReference type="ARBA" id="ARBA00022475"/>
    </source>
</evidence>
<feature type="transmembrane region" description="Helical" evidence="6">
    <location>
        <begin position="372"/>
        <end position="393"/>
    </location>
</feature>
<dbReference type="PANTHER" id="PTHR30250:SF26">
    <property type="entry name" value="PSMA PROTEIN"/>
    <property type="match status" value="1"/>
</dbReference>
<feature type="transmembrane region" description="Helical" evidence="6">
    <location>
        <begin position="223"/>
        <end position="241"/>
    </location>
</feature>
<evidence type="ECO:0000256" key="6">
    <source>
        <dbReference type="SAM" id="Phobius"/>
    </source>
</evidence>
<accession>A0AAU7LTI3</accession>
<keyword evidence="2" id="KW-1003">Cell membrane</keyword>
<feature type="transmembrane region" description="Helical" evidence="6">
    <location>
        <begin position="303"/>
        <end position="325"/>
    </location>
</feature>
<evidence type="ECO:0000256" key="1">
    <source>
        <dbReference type="ARBA" id="ARBA00004651"/>
    </source>
</evidence>
<evidence type="ECO:0000256" key="3">
    <source>
        <dbReference type="ARBA" id="ARBA00022692"/>
    </source>
</evidence>
<dbReference type="InterPro" id="IPR050833">
    <property type="entry name" value="Poly_Biosynth_Transport"/>
</dbReference>
<evidence type="ECO:0000313" key="7">
    <source>
        <dbReference type="EMBL" id="XBP70920.1"/>
    </source>
</evidence>
<gene>
    <name evidence="7" type="ORF">ABLV49_03660</name>
</gene>
<feature type="transmembrane region" description="Helical" evidence="6">
    <location>
        <begin position="182"/>
        <end position="203"/>
    </location>
</feature>
<reference evidence="7" key="1">
    <citation type="submission" date="2024-05" db="EMBL/GenBank/DDBJ databases">
        <authorList>
            <person name="Bunk B."/>
            <person name="Swiderski J."/>
            <person name="Sproer C."/>
            <person name="Thiel V."/>
        </authorList>
    </citation>
    <scope>NUCLEOTIDE SEQUENCE</scope>
    <source>
        <strain evidence="7">DSM 17735</strain>
    </source>
</reference>
<evidence type="ECO:0000256" key="4">
    <source>
        <dbReference type="ARBA" id="ARBA00022989"/>
    </source>
</evidence>
<dbReference type="RefSeq" id="WP_349280242.1">
    <property type="nucleotide sequence ID" value="NZ_CBCSCU010000019.1"/>
</dbReference>
<feature type="transmembrane region" description="Helical" evidence="6">
    <location>
        <begin position="156"/>
        <end position="176"/>
    </location>
</feature>
<sequence>MSLKRNTIWNLAGTGLPLLLGAVTIPYLLKNIGVEAFGILTLVWALIGYFSLFDFGLGRALTQQVAAALSAQQHTQLPNLVKTGLWFTTATGIIGGLILGALADQLAIHWLKVSILLQPSTQKALIIAAIGIPLTTVTTGLRGILEAYEDFKIVNLLRIGLGAANFGLPALSVMFIGNSLPWMVASLIAARTVVLFAHGWLVYRKLPGGWTSARFNKETVRSLLSFGLWMTVSNIVSPLMVSADRFVISAVLGASMVAYYTVPFEVLIRVLVVPGALTSVLFPRLAAVMTTDWPEAKRLYRKSLKIITVALLPICVLIAVTSKWAMTLWLGNDFSEISWPIVSVMAVGILLNGLASLPFAAIQATGDARTTAWLHIFELVIYIPALFFCLKFFGLMGAAIAWNVRVAVDLIILLIYAKKKKL</sequence>
<dbReference type="Pfam" id="PF01943">
    <property type="entry name" value="Polysacc_synt"/>
    <property type="match status" value="1"/>
</dbReference>
<name>A0AAU7LTI3_9BURK</name>
<protein>
    <submittedName>
        <fullName evidence="7">Flippase</fullName>
    </submittedName>
</protein>
<organism evidence="7">
    <name type="scientific">Polaromonas hydrogenivorans</name>
    <dbReference type="NCBI Taxonomy" id="335476"/>
    <lineage>
        <taxon>Bacteria</taxon>
        <taxon>Pseudomonadati</taxon>
        <taxon>Pseudomonadota</taxon>
        <taxon>Betaproteobacteria</taxon>
        <taxon>Burkholderiales</taxon>
        <taxon>Comamonadaceae</taxon>
        <taxon>Polaromonas</taxon>
    </lineage>
</organism>
<keyword evidence="5 6" id="KW-0472">Membrane</keyword>
<keyword evidence="4 6" id="KW-1133">Transmembrane helix</keyword>
<dbReference type="EMBL" id="CP157675">
    <property type="protein sequence ID" value="XBP70920.1"/>
    <property type="molecule type" value="Genomic_DNA"/>
</dbReference>
<dbReference type="PANTHER" id="PTHR30250">
    <property type="entry name" value="PST FAMILY PREDICTED COLANIC ACID TRANSPORTER"/>
    <property type="match status" value="1"/>
</dbReference>